<feature type="chain" id="PRO_5035781933" evidence="1">
    <location>
        <begin position="18"/>
        <end position="49"/>
    </location>
</feature>
<evidence type="ECO:0000256" key="1">
    <source>
        <dbReference type="SAM" id="SignalP"/>
    </source>
</evidence>
<organism evidence="2 3">
    <name type="scientific">Ceratodon purpureus</name>
    <name type="common">Fire moss</name>
    <name type="synonym">Dicranum purpureum</name>
    <dbReference type="NCBI Taxonomy" id="3225"/>
    <lineage>
        <taxon>Eukaryota</taxon>
        <taxon>Viridiplantae</taxon>
        <taxon>Streptophyta</taxon>
        <taxon>Embryophyta</taxon>
        <taxon>Bryophyta</taxon>
        <taxon>Bryophytina</taxon>
        <taxon>Bryopsida</taxon>
        <taxon>Dicranidae</taxon>
        <taxon>Pseudoditrichales</taxon>
        <taxon>Ditrichaceae</taxon>
        <taxon>Ceratodon</taxon>
    </lineage>
</organism>
<dbReference type="AlphaFoldDB" id="A0A8T0GNY8"/>
<feature type="signal peptide" evidence="1">
    <location>
        <begin position="1"/>
        <end position="17"/>
    </location>
</feature>
<accession>A0A8T0GNY8</accession>
<gene>
    <name evidence="2" type="ORF">KC19_9G008400</name>
</gene>
<evidence type="ECO:0000313" key="3">
    <source>
        <dbReference type="Proteomes" id="UP000822688"/>
    </source>
</evidence>
<keyword evidence="3" id="KW-1185">Reference proteome</keyword>
<proteinExistence type="predicted"/>
<keyword evidence="1" id="KW-0732">Signal</keyword>
<protein>
    <submittedName>
        <fullName evidence="2">Uncharacterized protein</fullName>
    </submittedName>
</protein>
<sequence>MQWASWIILSLRGLLFSTNSNFKNIKALVCCTTSFLDALSLEPLWISST</sequence>
<dbReference type="EMBL" id="CM026430">
    <property type="protein sequence ID" value="KAG0560730.1"/>
    <property type="molecule type" value="Genomic_DNA"/>
</dbReference>
<comment type="caution">
    <text evidence="2">The sequence shown here is derived from an EMBL/GenBank/DDBJ whole genome shotgun (WGS) entry which is preliminary data.</text>
</comment>
<evidence type="ECO:0000313" key="2">
    <source>
        <dbReference type="EMBL" id="KAG0560730.1"/>
    </source>
</evidence>
<name>A0A8T0GNY8_CERPU</name>
<reference evidence="2" key="1">
    <citation type="submission" date="2020-06" db="EMBL/GenBank/DDBJ databases">
        <title>WGS assembly of Ceratodon purpureus strain R40.</title>
        <authorList>
            <person name="Carey S.B."/>
            <person name="Jenkins J."/>
            <person name="Shu S."/>
            <person name="Lovell J.T."/>
            <person name="Sreedasyam A."/>
            <person name="Maumus F."/>
            <person name="Tiley G.P."/>
            <person name="Fernandez-Pozo N."/>
            <person name="Barry K."/>
            <person name="Chen C."/>
            <person name="Wang M."/>
            <person name="Lipzen A."/>
            <person name="Daum C."/>
            <person name="Saski C.A."/>
            <person name="Payton A.C."/>
            <person name="Mcbreen J.C."/>
            <person name="Conrad R.E."/>
            <person name="Kollar L.M."/>
            <person name="Olsson S."/>
            <person name="Huttunen S."/>
            <person name="Landis J.B."/>
            <person name="Wickett N.J."/>
            <person name="Johnson M.G."/>
            <person name="Rensing S.A."/>
            <person name="Grimwood J."/>
            <person name="Schmutz J."/>
            <person name="Mcdaniel S.F."/>
        </authorList>
    </citation>
    <scope>NUCLEOTIDE SEQUENCE</scope>
    <source>
        <strain evidence="2">R40</strain>
    </source>
</reference>
<dbReference type="Proteomes" id="UP000822688">
    <property type="component" value="Chromosome 9"/>
</dbReference>